<keyword evidence="2" id="KW-1185">Reference proteome</keyword>
<evidence type="ECO:0000313" key="1">
    <source>
        <dbReference type="EMBL" id="MBC2603576.1"/>
    </source>
</evidence>
<accession>A0A7X1E5W6</accession>
<organism evidence="1 2">
    <name type="scientific">Puniceicoccus vermicola</name>
    <dbReference type="NCBI Taxonomy" id="388746"/>
    <lineage>
        <taxon>Bacteria</taxon>
        <taxon>Pseudomonadati</taxon>
        <taxon>Verrucomicrobiota</taxon>
        <taxon>Opitutia</taxon>
        <taxon>Puniceicoccales</taxon>
        <taxon>Puniceicoccaceae</taxon>
        <taxon>Puniceicoccus</taxon>
    </lineage>
</organism>
<sequence length="71" mass="8240">MSVFSLNVNTCDCYGAQLGEHEGWPIAKQIKVKVRVEPIEWSRAVSDLVDFLRWYSLSNELLLNWSIRKAE</sequence>
<dbReference type="EMBL" id="JACHVA010000127">
    <property type="protein sequence ID" value="MBC2603576.1"/>
    <property type="molecule type" value="Genomic_DNA"/>
</dbReference>
<name>A0A7X1E5W6_9BACT</name>
<gene>
    <name evidence="1" type="ORF">H5P30_17480</name>
</gene>
<dbReference type="Proteomes" id="UP000525652">
    <property type="component" value="Unassembled WGS sequence"/>
</dbReference>
<reference evidence="1 2" key="1">
    <citation type="submission" date="2020-07" db="EMBL/GenBank/DDBJ databases">
        <authorList>
            <person name="Feng X."/>
        </authorList>
    </citation>
    <scope>NUCLEOTIDE SEQUENCE [LARGE SCALE GENOMIC DNA]</scope>
    <source>
        <strain evidence="1 2">JCM14086</strain>
    </source>
</reference>
<evidence type="ECO:0000313" key="2">
    <source>
        <dbReference type="Proteomes" id="UP000525652"/>
    </source>
</evidence>
<dbReference type="AlphaFoldDB" id="A0A7X1E5W6"/>
<protein>
    <submittedName>
        <fullName evidence="1">Uncharacterized protein</fullName>
    </submittedName>
</protein>
<comment type="caution">
    <text evidence="1">The sequence shown here is derived from an EMBL/GenBank/DDBJ whole genome shotgun (WGS) entry which is preliminary data.</text>
</comment>
<proteinExistence type="predicted"/>